<dbReference type="PANTHER" id="PTHR43117:SF4">
    <property type="entry name" value="OSMOPROTECTANT IMPORT ATP-BINDING PROTEIN OSMV"/>
    <property type="match status" value="1"/>
</dbReference>
<dbReference type="Pfam" id="PF00005">
    <property type="entry name" value="ABC_tran"/>
    <property type="match status" value="1"/>
</dbReference>
<evidence type="ECO:0000256" key="4">
    <source>
        <dbReference type="ARBA" id="ARBA00022840"/>
    </source>
</evidence>
<dbReference type="GO" id="GO:0005524">
    <property type="term" value="F:ATP binding"/>
    <property type="evidence" value="ECO:0007669"/>
    <property type="project" value="UniProtKB-KW"/>
</dbReference>
<dbReference type="GO" id="GO:0016887">
    <property type="term" value="F:ATP hydrolysis activity"/>
    <property type="evidence" value="ECO:0007669"/>
    <property type="project" value="InterPro"/>
</dbReference>
<evidence type="ECO:0000259" key="5">
    <source>
        <dbReference type="PROSITE" id="PS50893"/>
    </source>
</evidence>
<protein>
    <submittedName>
        <fullName evidence="6">ABC transporter related protein</fullName>
    </submittedName>
</protein>
<dbReference type="Gene3D" id="3.40.50.300">
    <property type="entry name" value="P-loop containing nucleotide triphosphate hydrolases"/>
    <property type="match status" value="1"/>
</dbReference>
<evidence type="ECO:0000256" key="1">
    <source>
        <dbReference type="ARBA" id="ARBA00005417"/>
    </source>
</evidence>
<sequence length="345" mass="37601">MPENAHRHPLLFLATEELLQQNPYVAEFFISLGLGLPPAEMSPAEYFASLDRELLEDLGLERGSLAERFSAFTELLENMKTGASGALIESITITGGHDKDGRPEEFTLTVKPGEVICIVGPTGSGKSRFLADIEWLAQGDTPTGRTVLINGAPPEPGRRFAIDRKLVAQLSQNMNFVMDLTVEEFVTMHAESRMVADVAGVTRTIIDLANDLAGEKFTRETPVTSLSGGQSRALMIADTSCLSTSPIVLIDEIENAGIDRKRAVRTLVDKRKIVLMATHDPILALIGERRLVFRNGGISAIITTSELERANLAVFEEMDARLSAVRNALRNGEVIGRMPTNLLSC</sequence>
<accession>A5G6R5</accession>
<dbReference type="EMBL" id="CP000698">
    <property type="protein sequence ID" value="ABQ27483.1"/>
    <property type="molecule type" value="Genomic_DNA"/>
</dbReference>
<organism evidence="6 7">
    <name type="scientific">Geotalea uraniireducens (strain Rf4)</name>
    <name type="common">Geobacter uraniireducens</name>
    <dbReference type="NCBI Taxonomy" id="351605"/>
    <lineage>
        <taxon>Bacteria</taxon>
        <taxon>Pseudomonadati</taxon>
        <taxon>Thermodesulfobacteriota</taxon>
        <taxon>Desulfuromonadia</taxon>
        <taxon>Geobacterales</taxon>
        <taxon>Geobacteraceae</taxon>
        <taxon>Geotalea</taxon>
    </lineage>
</organism>
<dbReference type="InterPro" id="IPR003593">
    <property type="entry name" value="AAA+_ATPase"/>
</dbReference>
<dbReference type="OrthoDB" id="9776556at2"/>
<dbReference type="KEGG" id="gur:Gura_3326"/>
<dbReference type="PANTHER" id="PTHR43117">
    <property type="entry name" value="OSMOPROTECTANT IMPORT ATP-BINDING PROTEIN OSMV"/>
    <property type="match status" value="1"/>
</dbReference>
<dbReference type="STRING" id="351605.Gura_3326"/>
<keyword evidence="7" id="KW-1185">Reference proteome</keyword>
<dbReference type="PROSITE" id="PS50893">
    <property type="entry name" value="ABC_TRANSPORTER_2"/>
    <property type="match status" value="1"/>
</dbReference>
<dbReference type="PROSITE" id="PS00211">
    <property type="entry name" value="ABC_TRANSPORTER_1"/>
    <property type="match status" value="1"/>
</dbReference>
<evidence type="ECO:0000313" key="7">
    <source>
        <dbReference type="Proteomes" id="UP000006695"/>
    </source>
</evidence>
<dbReference type="SUPFAM" id="SSF52540">
    <property type="entry name" value="P-loop containing nucleoside triphosphate hydrolases"/>
    <property type="match status" value="1"/>
</dbReference>
<dbReference type="AlphaFoldDB" id="A5G6R5"/>
<evidence type="ECO:0000256" key="2">
    <source>
        <dbReference type="ARBA" id="ARBA00022448"/>
    </source>
</evidence>
<evidence type="ECO:0000313" key="6">
    <source>
        <dbReference type="EMBL" id="ABQ27483.1"/>
    </source>
</evidence>
<reference evidence="6 7" key="1">
    <citation type="submission" date="2007-05" db="EMBL/GenBank/DDBJ databases">
        <title>Complete sequence of Geobacter uraniireducens Rf4.</title>
        <authorList>
            <consortium name="US DOE Joint Genome Institute"/>
            <person name="Copeland A."/>
            <person name="Lucas S."/>
            <person name="Lapidus A."/>
            <person name="Barry K."/>
            <person name="Detter J.C."/>
            <person name="Glavina del Rio T."/>
            <person name="Hammon N."/>
            <person name="Israni S."/>
            <person name="Dalin E."/>
            <person name="Tice H."/>
            <person name="Pitluck S."/>
            <person name="Chertkov O."/>
            <person name="Brettin T."/>
            <person name="Bruce D."/>
            <person name="Han C."/>
            <person name="Schmutz J."/>
            <person name="Larimer F."/>
            <person name="Land M."/>
            <person name="Hauser L."/>
            <person name="Kyrpides N."/>
            <person name="Mikhailova N."/>
            <person name="Shelobolina E."/>
            <person name="Aklujkar M."/>
            <person name="Lovley D."/>
            <person name="Richardson P."/>
        </authorList>
    </citation>
    <scope>NUCLEOTIDE SEQUENCE [LARGE SCALE GENOMIC DNA]</scope>
    <source>
        <strain evidence="6 7">Rf4</strain>
    </source>
</reference>
<dbReference type="RefSeq" id="WP_011940144.1">
    <property type="nucleotide sequence ID" value="NC_009483.1"/>
</dbReference>
<keyword evidence="3" id="KW-0547">Nucleotide-binding</keyword>
<proteinExistence type="inferred from homology"/>
<evidence type="ECO:0000256" key="3">
    <source>
        <dbReference type="ARBA" id="ARBA00022741"/>
    </source>
</evidence>
<feature type="domain" description="ABC transporter" evidence="5">
    <location>
        <begin position="88"/>
        <end position="320"/>
    </location>
</feature>
<keyword evidence="2" id="KW-0813">Transport</keyword>
<dbReference type="SMART" id="SM00382">
    <property type="entry name" value="AAA"/>
    <property type="match status" value="1"/>
</dbReference>
<name>A5G6R5_GEOUR</name>
<dbReference type="HOGENOM" id="CLU_072513_0_0_7"/>
<comment type="similarity">
    <text evidence="1">Belongs to the ABC transporter superfamily.</text>
</comment>
<dbReference type="InterPro" id="IPR027417">
    <property type="entry name" value="P-loop_NTPase"/>
</dbReference>
<dbReference type="Proteomes" id="UP000006695">
    <property type="component" value="Chromosome"/>
</dbReference>
<keyword evidence="4" id="KW-0067">ATP-binding</keyword>
<dbReference type="InterPro" id="IPR003439">
    <property type="entry name" value="ABC_transporter-like_ATP-bd"/>
</dbReference>
<dbReference type="InterPro" id="IPR017871">
    <property type="entry name" value="ABC_transporter-like_CS"/>
</dbReference>
<gene>
    <name evidence="6" type="ordered locus">Gura_3326</name>
</gene>